<dbReference type="InterPro" id="IPR003598">
    <property type="entry name" value="Ig_sub2"/>
</dbReference>
<feature type="domain" description="Ig-like" evidence="4">
    <location>
        <begin position="26"/>
        <end position="96"/>
    </location>
</feature>
<dbReference type="InterPro" id="IPR007110">
    <property type="entry name" value="Ig-like_dom"/>
</dbReference>
<comment type="caution">
    <text evidence="5">The sequence shown here is derived from an EMBL/GenBank/DDBJ whole genome shotgun (WGS) entry which is preliminary data.</text>
</comment>
<keyword evidence="2" id="KW-1133">Transmembrane helix</keyword>
<sequence length="309" mass="33543">MQTIVGFLFALFALCAESKTFIAEVGKKVTLQCGTPGHKTRLEWYQKNEKILMILGTNGVPSKGTAQIKSRSNLRGTALEISSVKETDAGEFTCEADGKKFSHEVLVISVWADPAPELTEGNKAVLRCEVKGLDQSTSVKWLGPDQSTFNQPTVELEPVAASHGGKWSCSVTKGEASINAGLTLSVKAAAPVTTATPHIVKDQTGDQSQSDGTQRGTDHQPDGAGLQLLGLQLWIWIALGGGCLLIVLLIIFVIIMCKRNKRRKRTFLKSAQQSQLPRTYCQCNHQTAAAKPQQGRRREKPSALPLQSY</sequence>
<feature type="region of interest" description="Disordered" evidence="1">
    <location>
        <begin position="287"/>
        <end position="309"/>
    </location>
</feature>
<protein>
    <submittedName>
        <fullName evidence="5">(Atlantic silverside) hypothetical protein</fullName>
    </submittedName>
</protein>
<dbReference type="PANTHER" id="PTHR11422:SF6">
    <property type="entry name" value="HEMICENTIN-1 ISOFORM X1"/>
    <property type="match status" value="1"/>
</dbReference>
<evidence type="ECO:0000256" key="3">
    <source>
        <dbReference type="SAM" id="SignalP"/>
    </source>
</evidence>
<feature type="region of interest" description="Disordered" evidence="1">
    <location>
        <begin position="195"/>
        <end position="219"/>
    </location>
</feature>
<accession>A0A8S4BQY3</accession>
<reference evidence="5" key="1">
    <citation type="submission" date="2021-05" db="EMBL/GenBank/DDBJ databases">
        <authorList>
            <person name="Tigano A."/>
        </authorList>
    </citation>
    <scope>NUCLEOTIDE SEQUENCE</scope>
</reference>
<evidence type="ECO:0000259" key="4">
    <source>
        <dbReference type="PROSITE" id="PS50835"/>
    </source>
</evidence>
<organism evidence="5 6">
    <name type="scientific">Menidia menidia</name>
    <name type="common">Atlantic silverside</name>
    <dbReference type="NCBI Taxonomy" id="238744"/>
    <lineage>
        <taxon>Eukaryota</taxon>
        <taxon>Metazoa</taxon>
        <taxon>Chordata</taxon>
        <taxon>Craniata</taxon>
        <taxon>Vertebrata</taxon>
        <taxon>Euteleostomi</taxon>
        <taxon>Actinopterygii</taxon>
        <taxon>Neopterygii</taxon>
        <taxon>Teleostei</taxon>
        <taxon>Neoteleostei</taxon>
        <taxon>Acanthomorphata</taxon>
        <taxon>Ovalentaria</taxon>
        <taxon>Atherinomorphae</taxon>
        <taxon>Atheriniformes</taxon>
        <taxon>Atherinopsidae</taxon>
        <taxon>Menidiinae</taxon>
        <taxon>Menidia</taxon>
    </lineage>
</organism>
<proteinExistence type="predicted"/>
<feature type="compositionally biased region" description="Polar residues" evidence="1">
    <location>
        <begin position="205"/>
        <end position="215"/>
    </location>
</feature>
<gene>
    <name evidence="5" type="ORF">MMEN_LOCUS19440</name>
</gene>
<keyword evidence="6" id="KW-1185">Reference proteome</keyword>
<dbReference type="OrthoDB" id="6159398at2759"/>
<evidence type="ECO:0000313" key="6">
    <source>
        <dbReference type="Proteomes" id="UP000677803"/>
    </source>
</evidence>
<dbReference type="Proteomes" id="UP000677803">
    <property type="component" value="Unassembled WGS sequence"/>
</dbReference>
<evidence type="ECO:0000256" key="2">
    <source>
        <dbReference type="SAM" id="Phobius"/>
    </source>
</evidence>
<dbReference type="Pfam" id="PF13927">
    <property type="entry name" value="Ig_3"/>
    <property type="match status" value="1"/>
</dbReference>
<dbReference type="PROSITE" id="PS50835">
    <property type="entry name" value="IG_LIKE"/>
    <property type="match status" value="2"/>
</dbReference>
<keyword evidence="2" id="KW-0812">Transmembrane</keyword>
<name>A0A8S4BQY3_9TELE</name>
<feature type="chain" id="PRO_5035946119" evidence="3">
    <location>
        <begin position="19"/>
        <end position="309"/>
    </location>
</feature>
<dbReference type="AlphaFoldDB" id="A0A8S4BQY3"/>
<dbReference type="PANTHER" id="PTHR11422">
    <property type="entry name" value="T-CELL SURFACE GLYCOPROTEIN CD4"/>
    <property type="match status" value="1"/>
</dbReference>
<keyword evidence="2" id="KW-0472">Membrane</keyword>
<feature type="transmembrane region" description="Helical" evidence="2">
    <location>
        <begin position="233"/>
        <end position="255"/>
    </location>
</feature>
<dbReference type="Gene3D" id="2.60.40.10">
    <property type="entry name" value="Immunoglobulins"/>
    <property type="match status" value="2"/>
</dbReference>
<dbReference type="InterPro" id="IPR036179">
    <property type="entry name" value="Ig-like_dom_sf"/>
</dbReference>
<dbReference type="InterPro" id="IPR013783">
    <property type="entry name" value="Ig-like_fold"/>
</dbReference>
<dbReference type="SMART" id="SM00409">
    <property type="entry name" value="IG"/>
    <property type="match status" value="2"/>
</dbReference>
<feature type="signal peptide" evidence="3">
    <location>
        <begin position="1"/>
        <end position="18"/>
    </location>
</feature>
<keyword evidence="3" id="KW-0732">Signal</keyword>
<feature type="domain" description="Ig-like" evidence="4">
    <location>
        <begin position="103"/>
        <end position="185"/>
    </location>
</feature>
<dbReference type="EMBL" id="CAJRST010038888">
    <property type="protein sequence ID" value="CAG6015044.1"/>
    <property type="molecule type" value="Genomic_DNA"/>
</dbReference>
<dbReference type="SUPFAM" id="SSF48726">
    <property type="entry name" value="Immunoglobulin"/>
    <property type="match status" value="2"/>
</dbReference>
<evidence type="ECO:0000256" key="1">
    <source>
        <dbReference type="SAM" id="MobiDB-lite"/>
    </source>
</evidence>
<evidence type="ECO:0000313" key="5">
    <source>
        <dbReference type="EMBL" id="CAG6015044.1"/>
    </source>
</evidence>
<dbReference type="InterPro" id="IPR003599">
    <property type="entry name" value="Ig_sub"/>
</dbReference>
<dbReference type="SMART" id="SM00408">
    <property type="entry name" value="IGc2"/>
    <property type="match status" value="2"/>
</dbReference>